<dbReference type="RefSeq" id="WP_161253228.1">
    <property type="nucleotide sequence ID" value="NZ_WXEY01000001.1"/>
</dbReference>
<comment type="caution">
    <text evidence="1">The sequence shown here is derived from an EMBL/GenBank/DDBJ whole genome shotgun (WGS) entry which is preliminary data.</text>
</comment>
<evidence type="ECO:0000313" key="1">
    <source>
        <dbReference type="EMBL" id="MZP28206.1"/>
    </source>
</evidence>
<proteinExistence type="predicted"/>
<reference evidence="1 2" key="1">
    <citation type="submission" date="2020-01" db="EMBL/GenBank/DDBJ databases">
        <title>Whole-genome sequence of Heliobacterium undosum DSM 13378.</title>
        <authorList>
            <person name="Kyndt J.A."/>
            <person name="Meyer T.E."/>
        </authorList>
    </citation>
    <scope>NUCLEOTIDE SEQUENCE [LARGE SCALE GENOMIC DNA]</scope>
    <source>
        <strain evidence="1 2">DSM 13378</strain>
    </source>
</reference>
<evidence type="ECO:0000313" key="2">
    <source>
        <dbReference type="Proteomes" id="UP000463470"/>
    </source>
</evidence>
<organism evidence="1 2">
    <name type="scientific">Heliomicrobium undosum</name>
    <dbReference type="NCBI Taxonomy" id="121734"/>
    <lineage>
        <taxon>Bacteria</taxon>
        <taxon>Bacillati</taxon>
        <taxon>Bacillota</taxon>
        <taxon>Clostridia</taxon>
        <taxon>Eubacteriales</taxon>
        <taxon>Heliobacteriaceae</taxon>
        <taxon>Heliomicrobium</taxon>
    </lineage>
</organism>
<dbReference type="AlphaFoldDB" id="A0A845KYT9"/>
<accession>A0A845KYT9</accession>
<gene>
    <name evidence="1" type="ORF">GTO91_00510</name>
</gene>
<protein>
    <submittedName>
        <fullName evidence="1">Uncharacterized protein</fullName>
    </submittedName>
</protein>
<sequence>MIISKQKAVILTCRACRERFELSIKGVVHNEALPHTAPLDVVYIGSTHRVADESHAMAEILCVCPNCNAKNKFEAWIPRYLRL</sequence>
<dbReference type="EMBL" id="WXEY01000001">
    <property type="protein sequence ID" value="MZP28206.1"/>
    <property type="molecule type" value="Genomic_DNA"/>
</dbReference>
<keyword evidence="2" id="KW-1185">Reference proteome</keyword>
<dbReference type="OrthoDB" id="2083126at2"/>
<name>A0A845KYT9_9FIRM</name>
<dbReference type="Proteomes" id="UP000463470">
    <property type="component" value="Unassembled WGS sequence"/>
</dbReference>